<dbReference type="GeneID" id="93069256"/>
<dbReference type="RefSeq" id="WP_004291662.1">
    <property type="nucleotide sequence ID" value="NZ_CABKNQ010000017.1"/>
</dbReference>
<dbReference type="AlphaFoldDB" id="A0A380Z7W9"/>
<reference evidence="1 2" key="1">
    <citation type="submission" date="2018-06" db="EMBL/GenBank/DDBJ databases">
        <authorList>
            <consortium name="Pathogen Informatics"/>
            <person name="Doyle S."/>
        </authorList>
    </citation>
    <scope>NUCLEOTIDE SEQUENCE [LARGE SCALE GENOMIC DNA]</scope>
    <source>
        <strain evidence="1 2">NCTC11155</strain>
    </source>
</reference>
<evidence type="ECO:0000313" key="1">
    <source>
        <dbReference type="EMBL" id="SUV43109.1"/>
    </source>
</evidence>
<evidence type="ECO:0000313" key="2">
    <source>
        <dbReference type="Proteomes" id="UP000254424"/>
    </source>
</evidence>
<dbReference type="Proteomes" id="UP000254424">
    <property type="component" value="Unassembled WGS sequence"/>
</dbReference>
<accession>A0A380Z7W9</accession>
<gene>
    <name evidence="1" type="ORF">NCTC11155_02499</name>
</gene>
<proteinExistence type="predicted"/>
<dbReference type="STRING" id="483216.BACEGG_03190"/>
<dbReference type="EMBL" id="UFSX01000002">
    <property type="protein sequence ID" value="SUV43109.1"/>
    <property type="molecule type" value="Genomic_DNA"/>
</dbReference>
<organism evidence="1 2">
    <name type="scientific">Bacteroides eggerthii</name>
    <dbReference type="NCBI Taxonomy" id="28111"/>
    <lineage>
        <taxon>Bacteria</taxon>
        <taxon>Pseudomonadati</taxon>
        <taxon>Bacteroidota</taxon>
        <taxon>Bacteroidia</taxon>
        <taxon>Bacteroidales</taxon>
        <taxon>Bacteroidaceae</taxon>
        <taxon>Bacteroides</taxon>
    </lineage>
</organism>
<protein>
    <submittedName>
        <fullName evidence="1">Uncharacterized protein</fullName>
    </submittedName>
</protein>
<name>A0A380Z7W9_9BACE</name>
<dbReference type="OrthoDB" id="9868647at2"/>
<sequence length="292" mass="33844">MLETIFSNLISGFLLEIFKKKDNNKKIALPISILNETLEIDKSTKQSIPEYNIRILEAIKLLNVNKRDPMLNGASIAEDLSIESISLIEDIINGSIMPSSSMLSCFAEKYEIDLDWLKTGCNTPFHKHCLTYTWAENAIQIYKEYKPKTVYIFTADVKEHFTAIAYQKTHYDFRIIHCESNWHLSSNGIGGTGQNQLVSLYKTMLFLNRFHTFTHGKVVSEDEFFDLITGKCSVNILSHRLNDYRWEDLLDLNLEPTEIAKRKQYYGDDFIEAQNIIKSKVSKDDYDFMNYV</sequence>